<keyword evidence="9" id="KW-1185">Reference proteome</keyword>
<dbReference type="PROSITE" id="PS51098">
    <property type="entry name" value="PTS_EIIB_TYPE_1"/>
    <property type="match status" value="1"/>
</dbReference>
<dbReference type="Pfam" id="PF00367">
    <property type="entry name" value="PTS_EIIB"/>
    <property type="match status" value="1"/>
</dbReference>
<accession>A0A090U229</accession>
<keyword evidence="2" id="KW-0762">Sugar transport</keyword>
<dbReference type="GO" id="GO:0009401">
    <property type="term" value="P:phosphoenolpyruvate-dependent sugar phosphotransferase system"/>
    <property type="evidence" value="ECO:0007669"/>
    <property type="project" value="UniProtKB-KW"/>
</dbReference>
<dbReference type="InterPro" id="IPR036878">
    <property type="entry name" value="Glu_permease_IIB"/>
</dbReference>
<dbReference type="GO" id="GO:0005886">
    <property type="term" value="C:plasma membrane"/>
    <property type="evidence" value="ECO:0007669"/>
    <property type="project" value="TreeGrafter"/>
</dbReference>
<dbReference type="GO" id="GO:0090563">
    <property type="term" value="F:protein-phosphocysteine-sugar phosphotransferase activity"/>
    <property type="evidence" value="ECO:0007669"/>
    <property type="project" value="TreeGrafter"/>
</dbReference>
<evidence type="ECO:0000256" key="1">
    <source>
        <dbReference type="ARBA" id="ARBA00022448"/>
    </source>
</evidence>
<evidence type="ECO:0000256" key="4">
    <source>
        <dbReference type="ARBA" id="ARBA00022683"/>
    </source>
</evidence>
<dbReference type="SUPFAM" id="SSF55604">
    <property type="entry name" value="Glucose permease domain IIB"/>
    <property type="match status" value="1"/>
</dbReference>
<keyword evidence="4" id="KW-0598">Phosphotransferase system</keyword>
<dbReference type="NCBIfam" id="TIGR00826">
    <property type="entry name" value="EIIB_glc"/>
    <property type="match status" value="1"/>
</dbReference>
<evidence type="ECO:0000259" key="7">
    <source>
        <dbReference type="PROSITE" id="PS51098"/>
    </source>
</evidence>
<evidence type="ECO:0000256" key="6">
    <source>
        <dbReference type="PROSITE-ProRule" id="PRU00421"/>
    </source>
</evidence>
<dbReference type="InterPro" id="IPR018113">
    <property type="entry name" value="PTrfase_EIIB_Cys"/>
</dbReference>
<keyword evidence="5" id="KW-0418">Kinase</keyword>
<reference evidence="8 9" key="2">
    <citation type="submission" date="2014-09" db="EMBL/GenBank/DDBJ databases">
        <authorList>
            <consortium name="NBRP consortium"/>
            <person name="Sawabe T."/>
            <person name="Meirelles P."/>
            <person name="Nakanishi M."/>
            <person name="Sayaka M."/>
            <person name="Hattori M."/>
            <person name="Ohkuma M."/>
        </authorList>
    </citation>
    <scope>NUCLEOTIDE SEQUENCE [LARGE SCALE GENOMIC DNA]</scope>
    <source>
        <strain evidence="8 9">JCM 19240</strain>
    </source>
</reference>
<dbReference type="GO" id="GO:0016301">
    <property type="term" value="F:kinase activity"/>
    <property type="evidence" value="ECO:0007669"/>
    <property type="project" value="UniProtKB-KW"/>
</dbReference>
<dbReference type="EMBL" id="BBMT01000014">
    <property type="protein sequence ID" value="GAL37057.1"/>
    <property type="molecule type" value="Genomic_DNA"/>
</dbReference>
<dbReference type="PANTHER" id="PTHR30009:SF24">
    <property type="entry name" value="PTS SYSTEM, IIBC COMPONENT"/>
    <property type="match status" value="1"/>
</dbReference>
<dbReference type="PROSITE" id="PS01035">
    <property type="entry name" value="PTS_EIIB_TYPE_1_CYS"/>
    <property type="match status" value="1"/>
</dbReference>
<reference evidence="8 9" key="1">
    <citation type="submission" date="2014-09" db="EMBL/GenBank/DDBJ databases">
        <title>Vibrio maritimus JCM 19240. (C210) whole genome shotgun sequence.</title>
        <authorList>
            <person name="Sawabe T."/>
            <person name="Meirelles P."/>
            <person name="Nakanishi M."/>
            <person name="Sayaka M."/>
            <person name="Hattori M."/>
            <person name="Ohkuma M."/>
        </authorList>
    </citation>
    <scope>NUCLEOTIDE SEQUENCE [LARGE SCALE GENOMIC DNA]</scope>
    <source>
        <strain evidence="8 9">JCM 19240</strain>
    </source>
</reference>
<name>A0A090U229_9VIBR</name>
<dbReference type="Proteomes" id="UP000029224">
    <property type="component" value="Unassembled WGS sequence"/>
</dbReference>
<dbReference type="EC" id="2.7.1.69" evidence="8"/>
<keyword evidence="3 8" id="KW-0808">Transferase</keyword>
<dbReference type="InterPro" id="IPR001996">
    <property type="entry name" value="PTS_IIB_1"/>
</dbReference>
<dbReference type="GO" id="GO:0008982">
    <property type="term" value="F:protein-N(PI)-phosphohistidine-sugar phosphotransferase activity"/>
    <property type="evidence" value="ECO:0007669"/>
    <property type="project" value="InterPro"/>
</dbReference>
<dbReference type="AlphaFoldDB" id="A0A090U229"/>
<feature type="active site" description="Phosphocysteine intermediate; for EIIB activity" evidence="6">
    <location>
        <position position="25"/>
    </location>
</feature>
<dbReference type="PANTHER" id="PTHR30009">
    <property type="entry name" value="CYTOCHROME C-TYPE SYNTHESIS PROTEIN AND PTS TRANSMEMBRANE COMPONENT"/>
    <property type="match status" value="1"/>
</dbReference>
<sequence>MGEFNSVAIIEGLGGKDNIVDVQNCYTRLRVEVRDPSLVNEAKIQESNPMGLVNKGQNIQIIFGSHVASVRKK</sequence>
<protein>
    <submittedName>
        <fullName evidence="8">PTS systemmaltose and glucose-specific IIC / IIB component</fullName>
        <ecNumber evidence="8">2.7.1.69</ecNumber>
    </submittedName>
</protein>
<comment type="caution">
    <text evidence="8">The sequence shown here is derived from an EMBL/GenBank/DDBJ whole genome shotgun (WGS) entry which is preliminary data.</text>
</comment>
<dbReference type="InterPro" id="IPR050429">
    <property type="entry name" value="PTS_Glucose_EIICBA"/>
</dbReference>
<evidence type="ECO:0000256" key="5">
    <source>
        <dbReference type="ARBA" id="ARBA00022777"/>
    </source>
</evidence>
<evidence type="ECO:0000313" key="8">
    <source>
        <dbReference type="EMBL" id="GAL37057.1"/>
    </source>
</evidence>
<organism evidence="8 9">
    <name type="scientific">Vibrio maritimus</name>
    <dbReference type="NCBI Taxonomy" id="990268"/>
    <lineage>
        <taxon>Bacteria</taxon>
        <taxon>Pseudomonadati</taxon>
        <taxon>Pseudomonadota</taxon>
        <taxon>Gammaproteobacteria</taxon>
        <taxon>Vibrionales</taxon>
        <taxon>Vibrionaceae</taxon>
        <taxon>Vibrio</taxon>
    </lineage>
</organism>
<keyword evidence="1" id="KW-0813">Transport</keyword>
<dbReference type="Gene3D" id="3.30.1360.60">
    <property type="entry name" value="Glucose permease domain IIB"/>
    <property type="match status" value="1"/>
</dbReference>
<evidence type="ECO:0000256" key="2">
    <source>
        <dbReference type="ARBA" id="ARBA00022597"/>
    </source>
</evidence>
<evidence type="ECO:0000256" key="3">
    <source>
        <dbReference type="ARBA" id="ARBA00022679"/>
    </source>
</evidence>
<proteinExistence type="predicted"/>
<dbReference type="CDD" id="cd00212">
    <property type="entry name" value="PTS_IIB_glc"/>
    <property type="match status" value="1"/>
</dbReference>
<feature type="domain" description="PTS EIIB type-1" evidence="7">
    <location>
        <begin position="3"/>
        <end position="73"/>
    </location>
</feature>
<gene>
    <name evidence="8" type="ORF">JCM19240_3006</name>
</gene>
<evidence type="ECO:0000313" key="9">
    <source>
        <dbReference type="Proteomes" id="UP000029224"/>
    </source>
</evidence>